<feature type="transmembrane region" description="Helical" evidence="1">
    <location>
        <begin position="357"/>
        <end position="378"/>
    </location>
</feature>
<feature type="transmembrane region" description="Helical" evidence="1">
    <location>
        <begin position="860"/>
        <end position="882"/>
    </location>
</feature>
<feature type="transmembrane region" description="Helical" evidence="1">
    <location>
        <begin position="889"/>
        <end position="909"/>
    </location>
</feature>
<feature type="transmembrane region" description="Helical" evidence="1">
    <location>
        <begin position="967"/>
        <end position="987"/>
    </location>
</feature>
<keyword evidence="3" id="KW-1185">Reference proteome</keyword>
<comment type="caution">
    <text evidence="2">The sequence shown here is derived from an EMBL/GenBank/DDBJ whole genome shotgun (WGS) entry which is preliminary data.</text>
</comment>
<dbReference type="AlphaFoldDB" id="A0A7X0MXC9"/>
<dbReference type="Gene3D" id="1.20.1640.10">
    <property type="entry name" value="Multidrug efflux transporter AcrB transmembrane domain"/>
    <property type="match status" value="2"/>
</dbReference>
<dbReference type="InterPro" id="IPR001036">
    <property type="entry name" value="Acrflvin-R"/>
</dbReference>
<evidence type="ECO:0000256" key="1">
    <source>
        <dbReference type="SAM" id="Phobius"/>
    </source>
</evidence>
<keyword evidence="1" id="KW-0812">Transmembrane</keyword>
<dbReference type="PANTHER" id="PTHR32063">
    <property type="match status" value="1"/>
</dbReference>
<feature type="transmembrane region" description="Helical" evidence="1">
    <location>
        <begin position="999"/>
        <end position="1032"/>
    </location>
</feature>
<dbReference type="Gene3D" id="3.30.70.1320">
    <property type="entry name" value="Multidrug efflux transporter AcrB pore domain like"/>
    <property type="match status" value="1"/>
</dbReference>
<dbReference type="SUPFAM" id="SSF82693">
    <property type="entry name" value="Multidrug efflux transporter AcrB pore domain, PN1, PN2, PC1 and PC2 subdomains"/>
    <property type="match status" value="2"/>
</dbReference>
<dbReference type="SUPFAM" id="SSF82714">
    <property type="entry name" value="Multidrug efflux transporter AcrB TolC docking domain, DN and DC subdomains"/>
    <property type="match status" value="1"/>
</dbReference>
<dbReference type="Gene3D" id="3.30.70.1430">
    <property type="entry name" value="Multidrug efflux transporter AcrB pore domain"/>
    <property type="match status" value="2"/>
</dbReference>
<feature type="transmembrane region" description="Helical" evidence="1">
    <location>
        <begin position="455"/>
        <end position="481"/>
    </location>
</feature>
<dbReference type="RefSeq" id="WP_166850280.1">
    <property type="nucleotide sequence ID" value="NZ_JAAONY010000001.1"/>
</dbReference>
<dbReference type="GO" id="GO:0042910">
    <property type="term" value="F:xenobiotic transmembrane transporter activity"/>
    <property type="evidence" value="ECO:0007669"/>
    <property type="project" value="TreeGrafter"/>
</dbReference>
<dbReference type="SUPFAM" id="SSF82866">
    <property type="entry name" value="Multidrug efflux transporter AcrB transmembrane domain"/>
    <property type="match status" value="2"/>
</dbReference>
<feature type="transmembrane region" description="Helical" evidence="1">
    <location>
        <begin position="384"/>
        <end position="406"/>
    </location>
</feature>
<feature type="transmembrane region" description="Helical" evidence="1">
    <location>
        <begin position="427"/>
        <end position="449"/>
    </location>
</feature>
<dbReference type="Pfam" id="PF00873">
    <property type="entry name" value="ACR_tran"/>
    <property type="match status" value="1"/>
</dbReference>
<dbReference type="PRINTS" id="PR00702">
    <property type="entry name" value="ACRIFLAVINRP"/>
</dbReference>
<keyword evidence="1" id="KW-0472">Membrane</keyword>
<accession>A0A7X0MXC9</accession>
<dbReference type="InParanoid" id="A0A7X0MXC9"/>
<dbReference type="Proteomes" id="UP000528457">
    <property type="component" value="Unassembled WGS sequence"/>
</dbReference>
<dbReference type="GO" id="GO:0005886">
    <property type="term" value="C:plasma membrane"/>
    <property type="evidence" value="ECO:0007669"/>
    <property type="project" value="TreeGrafter"/>
</dbReference>
<protein>
    <submittedName>
        <fullName evidence="2">Multidrug efflux pump</fullName>
    </submittedName>
</protein>
<evidence type="ECO:0000313" key="3">
    <source>
        <dbReference type="Proteomes" id="UP000528457"/>
    </source>
</evidence>
<dbReference type="Gene3D" id="3.30.2090.10">
    <property type="entry name" value="Multidrug efflux transporter AcrB TolC docking domain, DN and DC subdomains"/>
    <property type="match status" value="2"/>
</dbReference>
<reference evidence="2 3" key="1">
    <citation type="submission" date="2020-08" db="EMBL/GenBank/DDBJ databases">
        <title>Genomic Encyclopedia of Type Strains, Phase IV (KMG-IV): sequencing the most valuable type-strain genomes for metagenomic binning, comparative biology and taxonomic classification.</title>
        <authorList>
            <person name="Goeker M."/>
        </authorList>
    </citation>
    <scope>NUCLEOTIDE SEQUENCE [LARGE SCALE GENOMIC DNA]</scope>
    <source>
        <strain evidence="2 3">DSM 22368</strain>
    </source>
</reference>
<keyword evidence="1" id="KW-1133">Transmembrane helix</keyword>
<feature type="transmembrane region" description="Helical" evidence="1">
    <location>
        <begin position="335"/>
        <end position="352"/>
    </location>
</feature>
<proteinExistence type="predicted"/>
<dbReference type="EMBL" id="JACHHT010000001">
    <property type="protein sequence ID" value="MBB6520772.1"/>
    <property type="molecule type" value="Genomic_DNA"/>
</dbReference>
<sequence length="1054" mass="114792">MKFLDVAVGRFRSTLCILFLIVLVGMFSRDKMAVEMQPDVSLPFVIVSVFQEGISPEDGARLLLRPLEQELRTLEGLEELNGTARESTAYILVEFESDKDIKLAVTEVREAVDRAKAKLPTEAEEPVVEEASASDFPAIVVTFRGDVSERTLFKTAQDLKRQFEGLPDILEANMVGHREEVVEVIINPDQLEHYGITSTELINAVIGNNLLVPAGELDSSQGRFAIKVPGLIETAQDVYGIPIKSTADGVVTLGEVTDIRRTFKDPNRFTSVNGESAIAVEVTKRRDANQIAVTRKVQAIVNENAGNIPKGVTVEYILDQSDFALGMIGEMEGNIVTAMLLVMVIVVAALGFRSGLLVGLGIPFSLLFAIIIISYMGYTFNFMVMFGMLLALGMLIDGAIVITEFADRKMAEGLSAKAAYQISVKRMFWPVVASTATTLAAFLPLMFWPGVAGEFMGYLPTTVFAVLTGSLLYALLFAPVLGSLMGRSEMEQDVQQYLRKLETESPTEVQGVTGAYARLLTTLLRRPVVMFGVSLFTLVVIFMAYGAGNAGVEFFTETEEKYGQVAVRAQGNLSVEEVRDIVQEVERRVIATPGVISTYSASGSGGTQGGGARPPEKDQVGTLLVELDDPQKLTKRTREVFADINKNTKDIPGVIVSANAFEGGPPVGKPIQIQISSHNHDKLVATARRIHHALDTEFEGLRDVTDTTPLPGIEWELKVDRSLAAQMGANIVEVGRAVQLVTNGVKVGEYRPDDADEEVDIRVRYPDAERGMMALDDLRVNTNSGSTPISSFVSREAQPKVDKVKRVDGIEIMMVRADVQPGVLADNKVKEIEAWLAEQPRDSEVKVEFRGANEEQNNSAAFLSVAFSLALFLMFVLLVTQFNSFYQGFLILSAVIMSTAGVMLGLLITQQTFSVILTGVGIVALAGIVVNNNIVLIDTYNHVRQQDSELTPAEAVVRACAQRLRPVFLTTVTTVLGLLPIALGMSVDFVGREIVTGGVIASFFVPLASAVVYGLVFSTILTLVVTPVLLVLPQRIVYLVRRYFLPNGRKGQAV</sequence>
<dbReference type="PANTHER" id="PTHR32063:SF0">
    <property type="entry name" value="SWARMING MOTILITY PROTEIN SWRC"/>
    <property type="match status" value="1"/>
</dbReference>
<gene>
    <name evidence="2" type="ORF">HNR48_001050</name>
</gene>
<feature type="transmembrane region" description="Helical" evidence="1">
    <location>
        <begin position="528"/>
        <end position="548"/>
    </location>
</feature>
<name>A0A7X0MXC9_9GAMM</name>
<organism evidence="2 3">
    <name type="scientific">Pseudoteredinibacter isoporae</name>
    <dbReference type="NCBI Taxonomy" id="570281"/>
    <lineage>
        <taxon>Bacteria</taxon>
        <taxon>Pseudomonadati</taxon>
        <taxon>Pseudomonadota</taxon>
        <taxon>Gammaproteobacteria</taxon>
        <taxon>Cellvibrionales</taxon>
        <taxon>Cellvibrionaceae</taxon>
        <taxon>Pseudoteredinibacter</taxon>
    </lineage>
</organism>
<dbReference type="Gene3D" id="3.30.70.1440">
    <property type="entry name" value="Multidrug efflux transporter AcrB pore domain"/>
    <property type="match status" value="1"/>
</dbReference>
<evidence type="ECO:0000313" key="2">
    <source>
        <dbReference type="EMBL" id="MBB6520772.1"/>
    </source>
</evidence>
<dbReference type="InterPro" id="IPR027463">
    <property type="entry name" value="AcrB_DN_DC_subdom"/>
</dbReference>
<feature type="transmembrane region" description="Helical" evidence="1">
    <location>
        <begin position="915"/>
        <end position="936"/>
    </location>
</feature>